<dbReference type="PROSITE" id="PS00211">
    <property type="entry name" value="ABC_TRANSPORTER_1"/>
    <property type="match status" value="1"/>
</dbReference>
<keyword evidence="4 8" id="KW-0547">Nucleotide-binding</keyword>
<protein>
    <recommendedName>
        <fullName evidence="8">Quaternary amine transport ATP-binding protein</fullName>
        <ecNumber evidence="8">7.6.2.9</ecNumber>
    </recommendedName>
</protein>
<dbReference type="InterPro" id="IPR027417">
    <property type="entry name" value="P-loop_NTPase"/>
</dbReference>
<keyword evidence="8" id="KW-0997">Cell inner membrane</keyword>
<dbReference type="InterPro" id="IPR003439">
    <property type="entry name" value="ABC_transporter-like_ATP-bd"/>
</dbReference>
<dbReference type="SMART" id="SM00116">
    <property type="entry name" value="CBS"/>
    <property type="match status" value="2"/>
</dbReference>
<dbReference type="RefSeq" id="WP_089966278.1">
    <property type="nucleotide sequence ID" value="NZ_FNJM01000001.1"/>
</dbReference>
<evidence type="ECO:0000256" key="4">
    <source>
        <dbReference type="ARBA" id="ARBA00022741"/>
    </source>
</evidence>
<dbReference type="InterPro" id="IPR000644">
    <property type="entry name" value="CBS_dom"/>
</dbReference>
<comment type="catalytic activity">
    <reaction evidence="8">
        <text>a quaternary ammonium(out) + ATP + H2O = a quaternary ammonium(in) + ADP + phosphate + H(+)</text>
        <dbReference type="Rhea" id="RHEA:11036"/>
        <dbReference type="ChEBI" id="CHEBI:15377"/>
        <dbReference type="ChEBI" id="CHEBI:15378"/>
        <dbReference type="ChEBI" id="CHEBI:30616"/>
        <dbReference type="ChEBI" id="CHEBI:35267"/>
        <dbReference type="ChEBI" id="CHEBI:43474"/>
        <dbReference type="ChEBI" id="CHEBI:456216"/>
    </reaction>
</comment>
<dbReference type="InterPro" id="IPR046342">
    <property type="entry name" value="CBS_dom_sf"/>
</dbReference>
<dbReference type="SMART" id="SM00382">
    <property type="entry name" value="AAA"/>
    <property type="match status" value="1"/>
</dbReference>
<dbReference type="GO" id="GO:0016887">
    <property type="term" value="F:ATP hydrolysis activity"/>
    <property type="evidence" value="ECO:0007669"/>
    <property type="project" value="UniProtKB-UniRule"/>
</dbReference>
<dbReference type="NCBIfam" id="TIGR01186">
    <property type="entry name" value="proV"/>
    <property type="match status" value="1"/>
</dbReference>
<dbReference type="EC" id="7.6.2.9" evidence="8"/>
<dbReference type="FunFam" id="3.40.50.300:FF:000425">
    <property type="entry name" value="Probable ABC transporter, ATP-binding subunit"/>
    <property type="match status" value="1"/>
</dbReference>
<dbReference type="Gene3D" id="3.40.50.300">
    <property type="entry name" value="P-loop containing nucleotide triphosphate hydrolases"/>
    <property type="match status" value="1"/>
</dbReference>
<comment type="subunit">
    <text evidence="8">The complex is probably composed of two ATP-binding proteins, two transmembrane proteins and a solute-binding protein.</text>
</comment>
<evidence type="ECO:0000256" key="7">
    <source>
        <dbReference type="PROSITE-ProRule" id="PRU00703"/>
    </source>
</evidence>
<keyword evidence="3" id="KW-0677">Repeat</keyword>
<evidence type="ECO:0000256" key="1">
    <source>
        <dbReference type="ARBA" id="ARBA00005417"/>
    </source>
</evidence>
<keyword evidence="6 7" id="KW-0129">CBS domain</keyword>
<evidence type="ECO:0000313" key="10">
    <source>
        <dbReference type="Proteomes" id="UP000198597"/>
    </source>
</evidence>
<comment type="subcellular location">
    <subcellularLocation>
        <location evidence="8">Cell inner membrane</location>
        <topology evidence="8">Peripheral membrane protein</topology>
    </subcellularLocation>
</comment>
<dbReference type="GO" id="GO:0006865">
    <property type="term" value="P:amino acid transport"/>
    <property type="evidence" value="ECO:0007669"/>
    <property type="project" value="UniProtKB-UniRule"/>
</dbReference>
<dbReference type="Pfam" id="PF00571">
    <property type="entry name" value="CBS"/>
    <property type="match status" value="2"/>
</dbReference>
<organism evidence="9 10">
    <name type="scientific">Clostridium gasigenes</name>
    <dbReference type="NCBI Taxonomy" id="94869"/>
    <lineage>
        <taxon>Bacteria</taxon>
        <taxon>Bacillati</taxon>
        <taxon>Bacillota</taxon>
        <taxon>Clostridia</taxon>
        <taxon>Eubacteriales</taxon>
        <taxon>Clostridiaceae</taxon>
        <taxon>Clostridium</taxon>
    </lineage>
</organism>
<dbReference type="InterPro" id="IPR017871">
    <property type="entry name" value="ABC_transporter-like_CS"/>
</dbReference>
<keyword evidence="8" id="KW-1003">Cell membrane</keyword>
<dbReference type="CDD" id="cd04583">
    <property type="entry name" value="CBS_pair_ABC_OpuCA_assoc"/>
    <property type="match status" value="1"/>
</dbReference>
<dbReference type="Gene3D" id="3.10.580.10">
    <property type="entry name" value="CBS-domain"/>
    <property type="match status" value="1"/>
</dbReference>
<keyword evidence="10" id="KW-1185">Reference proteome</keyword>
<evidence type="ECO:0000256" key="2">
    <source>
        <dbReference type="ARBA" id="ARBA00022448"/>
    </source>
</evidence>
<comment type="similarity">
    <text evidence="1 8">Belongs to the ABC transporter superfamily.</text>
</comment>
<dbReference type="PANTHER" id="PTHR43117">
    <property type="entry name" value="OSMOPROTECTANT IMPORT ATP-BINDING PROTEIN OSMV"/>
    <property type="match status" value="1"/>
</dbReference>
<dbReference type="GO" id="GO:0005886">
    <property type="term" value="C:plasma membrane"/>
    <property type="evidence" value="ECO:0007669"/>
    <property type="project" value="UniProtKB-SubCell"/>
</dbReference>
<dbReference type="OrthoDB" id="9802264at2"/>
<dbReference type="PROSITE" id="PS50893">
    <property type="entry name" value="ABC_TRANSPORTER_2"/>
    <property type="match status" value="1"/>
</dbReference>
<dbReference type="GO" id="GO:0015418">
    <property type="term" value="F:ABC-type quaternary ammonium compound transporting activity"/>
    <property type="evidence" value="ECO:0007669"/>
    <property type="project" value="UniProtKB-EC"/>
</dbReference>
<name>A0A1H0NRU1_9CLOT</name>
<dbReference type="GO" id="GO:0031460">
    <property type="term" value="P:glycine betaine transport"/>
    <property type="evidence" value="ECO:0007669"/>
    <property type="project" value="InterPro"/>
</dbReference>
<dbReference type="Proteomes" id="UP000198597">
    <property type="component" value="Unassembled WGS sequence"/>
</dbReference>
<dbReference type="PANTHER" id="PTHR43117:SF4">
    <property type="entry name" value="OSMOPROTECTANT IMPORT ATP-BINDING PROTEIN OSMV"/>
    <property type="match status" value="1"/>
</dbReference>
<gene>
    <name evidence="9" type="ORF">SAMN04488529_101928</name>
</gene>
<dbReference type="SUPFAM" id="SSF52540">
    <property type="entry name" value="P-loop containing nucleoside triphosphate hydrolases"/>
    <property type="match status" value="1"/>
</dbReference>
<dbReference type="Pfam" id="PF00005">
    <property type="entry name" value="ABC_tran"/>
    <property type="match status" value="1"/>
</dbReference>
<keyword evidence="2 8" id="KW-0813">Transport</keyword>
<evidence type="ECO:0000256" key="5">
    <source>
        <dbReference type="ARBA" id="ARBA00022840"/>
    </source>
</evidence>
<keyword evidence="5 8" id="KW-0067">ATP-binding</keyword>
<evidence type="ECO:0000256" key="8">
    <source>
        <dbReference type="RuleBase" id="RU369116"/>
    </source>
</evidence>
<evidence type="ECO:0000256" key="6">
    <source>
        <dbReference type="ARBA" id="ARBA00023122"/>
    </source>
</evidence>
<keyword evidence="8" id="KW-0472">Membrane</keyword>
<dbReference type="PROSITE" id="PS51371">
    <property type="entry name" value="CBS"/>
    <property type="match status" value="2"/>
</dbReference>
<dbReference type="InterPro" id="IPR003593">
    <property type="entry name" value="AAA+_ATPase"/>
</dbReference>
<dbReference type="EMBL" id="FNJM01000001">
    <property type="protein sequence ID" value="SDO95306.1"/>
    <property type="molecule type" value="Genomic_DNA"/>
</dbReference>
<dbReference type="AlphaFoldDB" id="A0A1H0NRU1"/>
<accession>A0A1H0NRU1</accession>
<dbReference type="STRING" id="94869.SAMN04488529_101928"/>
<dbReference type="GO" id="GO:0005524">
    <property type="term" value="F:ATP binding"/>
    <property type="evidence" value="ECO:0007669"/>
    <property type="project" value="UniProtKB-UniRule"/>
</dbReference>
<dbReference type="SUPFAM" id="SSF54631">
    <property type="entry name" value="CBS-domain pair"/>
    <property type="match status" value="1"/>
</dbReference>
<evidence type="ECO:0000313" key="9">
    <source>
        <dbReference type="EMBL" id="SDO95306.1"/>
    </source>
</evidence>
<dbReference type="InterPro" id="IPR005892">
    <property type="entry name" value="Gly-betaine_transp_ATP-bd"/>
</dbReference>
<evidence type="ECO:0000256" key="3">
    <source>
        <dbReference type="ARBA" id="ARBA00022737"/>
    </source>
</evidence>
<proteinExistence type="inferred from homology"/>
<reference evidence="9 10" key="1">
    <citation type="submission" date="2016-10" db="EMBL/GenBank/DDBJ databases">
        <authorList>
            <person name="de Groot N.N."/>
        </authorList>
    </citation>
    <scope>NUCLEOTIDE SEQUENCE [LARGE SCALE GENOMIC DNA]</scope>
    <source>
        <strain evidence="9 10">DSM 12272</strain>
    </source>
</reference>
<sequence>MIEFKNVTKKIGSKTILENINLTIEKNSLVVIIGSSGCGKTTSLKMINKLITPTSGEIYINNMPISKMNTIELRRGIGYVIQNTGLFPHMTIRENISLIPELKKIETKEAIASKTNDLLKLVGLSPEEYLDKYPGELSGGQQQRIGVARAFATDAEIILMDEPFSALDPITRSSLQEELFSMQQELHKTIIFVTHDMEEAIKLADKICIMNKGEIAQFDTPENILKNPANDFIKDFIGANRVWNTPEFIKAKDIMIKTPVSVSSSRNILQAIEIMKINKVDSLLIVDKSNILIGLVTLKDIKRSTAKETKLEEIMEHNVLSVYEDDNILNILELINSHAIGYIPVITKDNHLAGLVTRSSLISVLSEQFLDTEELSNE</sequence>